<proteinExistence type="predicted"/>
<dbReference type="PANTHER" id="PTHR37469">
    <property type="entry name" value="CELLOBIONIC ACID PHOSPHORYLASE-RELATED"/>
    <property type="match status" value="1"/>
</dbReference>
<organism evidence="3 4">
    <name type="scientific">Kaistia soli DSM 19436</name>
    <dbReference type="NCBI Taxonomy" id="1122133"/>
    <lineage>
        <taxon>Bacteria</taxon>
        <taxon>Pseudomonadati</taxon>
        <taxon>Pseudomonadota</taxon>
        <taxon>Alphaproteobacteria</taxon>
        <taxon>Hyphomicrobiales</taxon>
        <taxon>Kaistiaceae</taxon>
        <taxon>Kaistia</taxon>
    </lineage>
</organism>
<dbReference type="STRING" id="1122133.SAMN02745157_1112"/>
<evidence type="ECO:0000259" key="2">
    <source>
        <dbReference type="Pfam" id="PF21958"/>
    </source>
</evidence>
<keyword evidence="4" id="KW-1185">Reference proteome</keyword>
<dbReference type="SUPFAM" id="SSF48208">
    <property type="entry name" value="Six-hairpin glycosidases"/>
    <property type="match status" value="1"/>
</dbReference>
<protein>
    <submittedName>
        <fullName evidence="3">Cellobiose phosphorylase</fullName>
    </submittedName>
</protein>
<dbReference type="Proteomes" id="UP000184485">
    <property type="component" value="Unassembled WGS sequence"/>
</dbReference>
<feature type="domain" description="Glycoside phosphorylase super sandwich" evidence="1">
    <location>
        <begin position="325"/>
        <end position="537"/>
    </location>
</feature>
<dbReference type="PANTHER" id="PTHR37469:SF2">
    <property type="entry name" value="CELLOBIONIC ACID PHOSPHORYLASE"/>
    <property type="match status" value="1"/>
</dbReference>
<feature type="domain" description="SOGP N-terminal" evidence="2">
    <location>
        <begin position="31"/>
        <end position="261"/>
    </location>
</feature>
<gene>
    <name evidence="3" type="ORF">SAMN02745157_1112</name>
</gene>
<dbReference type="OrthoDB" id="9769991at2"/>
<dbReference type="InterPro" id="IPR037018">
    <property type="entry name" value="GH65_N"/>
</dbReference>
<dbReference type="Gene3D" id="2.70.98.40">
    <property type="entry name" value="Glycoside hydrolase, family 65, N-terminal domain"/>
    <property type="match status" value="1"/>
</dbReference>
<dbReference type="GO" id="GO:0005975">
    <property type="term" value="P:carbohydrate metabolic process"/>
    <property type="evidence" value="ECO:0007669"/>
    <property type="project" value="InterPro"/>
</dbReference>
<dbReference type="InterPro" id="IPR012341">
    <property type="entry name" value="6hp_glycosidase-like_sf"/>
</dbReference>
<dbReference type="InterPro" id="IPR011013">
    <property type="entry name" value="Gal_mutarotase_sf_dom"/>
</dbReference>
<dbReference type="InterPro" id="IPR052047">
    <property type="entry name" value="GH94_Enzymes"/>
</dbReference>
<evidence type="ECO:0000313" key="4">
    <source>
        <dbReference type="Proteomes" id="UP000184485"/>
    </source>
</evidence>
<dbReference type="RefSeq" id="WP_073051720.1">
    <property type="nucleotide sequence ID" value="NZ_FQUP01000001.1"/>
</dbReference>
<evidence type="ECO:0000259" key="1">
    <source>
        <dbReference type="Pfam" id="PF21250"/>
    </source>
</evidence>
<sequence>MDDGITRFATPRDDGLGLVRIENGAGLAIEALPNGTLFAITHREPRGTIMINQVLGAPTGGGIGRILLRMGGGSPGIATIAGSGSDADFGHTDNALVYEGRSGGLRHRAVLALDAQEAIWFWRVTVTNEGSEAVAFDLINAQDVGLGGRGFLMGSEAYASQYLDHHVETHADFGPVVMSRQNLDQGGRHPWLVQGCLDGASGYATDAMQLFGPAFRLSGALALPFGISLPSTVLQHEVACPAIQTAARTLAPGETTTLTFFARFLADHPAASGADDLALIADIGARAASLIEAPAETRPTVHSLLETAPLARAAALSGAAIAARYPARLREEKQDSTLLSFFVQDGAQNRHVVTAAKEALIARRHGSILRSGDSLMLDEKTLSATAWMQGIFAAQLTIGNTSFHKLFSVSRDPYGLTRASGLRILVDRGEGWELLGVPSLFEMGLSDCRWIYVLGARVVTVHAVAAGDEATLQWRVDVEGEPCRFLVIGHLVLGEREFEQSGTVTIDPAAKRASFAPGADSLWGRAFPKARMDLVTATPEAVAAIDGDALAFPDGAERGGPVVTLLSHETHALVFALTGSMTDTKEADRLADRYARGRSQDEALVPARRFWSLATRDITLSGDHPDIEAASLILPWLAHDAIVHLTVPHGLEQYSGAAWGTRDVCQGPIEFLLAMRHDTAVHRILRALFAEQNRKSADWPQWFMLPPYSDIRAGDAHGDVIIWPLKALCDYVEASGDVGVLAEKVGWRGGAAGEIASIADHVAALIAEAERRFIPGTHLIRYGEGDWNDSLQPHDPHLRDWMVSSWTAGLLHEQIARYAAILARADANTHRRAHDEARRLERLAENIRDDFDRHLVSGGITAGYALFDTEGHRTELLLHPSDTRTGLSYSLIAMTQSMLGGLAGEDETVSQLAAIDASLSFPDGLRLMDKPVTYAGGPETLFRRAESASFFGREIGLMYVHAHLRQSEVLARLGAADALWHAIALANPIRVTEVLNQATLRQRNTYFSSSDAGFADRYKASADWASLKGGTVAVDGGWRTYSSGPGIFTRLLVELALGLGRNSELGKVIPRKFGPVELSWTEGSATRRPAVQ</sequence>
<dbReference type="InterPro" id="IPR008928">
    <property type="entry name" value="6-hairpin_glycosidase_sf"/>
</dbReference>
<dbReference type="InterPro" id="IPR053831">
    <property type="entry name" value="SOGP_N"/>
</dbReference>
<dbReference type="InterPro" id="IPR048771">
    <property type="entry name" value="SOGP_2nd"/>
</dbReference>
<dbReference type="Pfam" id="PF21958">
    <property type="entry name" value="SOGP_N"/>
    <property type="match status" value="1"/>
</dbReference>
<dbReference type="GO" id="GO:0030246">
    <property type="term" value="F:carbohydrate binding"/>
    <property type="evidence" value="ECO:0007669"/>
    <property type="project" value="InterPro"/>
</dbReference>
<reference evidence="3 4" key="1">
    <citation type="submission" date="2016-11" db="EMBL/GenBank/DDBJ databases">
        <authorList>
            <person name="Jaros S."/>
            <person name="Januszkiewicz K."/>
            <person name="Wedrychowicz H."/>
        </authorList>
    </citation>
    <scope>NUCLEOTIDE SEQUENCE [LARGE SCALE GENOMIC DNA]</scope>
    <source>
        <strain evidence="3 4">DSM 19436</strain>
    </source>
</reference>
<name>A0A1M4X062_9HYPH</name>
<dbReference type="SUPFAM" id="SSF74650">
    <property type="entry name" value="Galactose mutarotase-like"/>
    <property type="match status" value="1"/>
</dbReference>
<dbReference type="Gene3D" id="1.50.10.10">
    <property type="match status" value="1"/>
</dbReference>
<dbReference type="Pfam" id="PF21250">
    <property type="entry name" value="SOGP_2nd"/>
    <property type="match status" value="1"/>
</dbReference>
<dbReference type="AlphaFoldDB" id="A0A1M4X062"/>
<dbReference type="EMBL" id="FQUP01000001">
    <property type="protein sequence ID" value="SHE86864.1"/>
    <property type="molecule type" value="Genomic_DNA"/>
</dbReference>
<evidence type="ECO:0000313" key="3">
    <source>
        <dbReference type="EMBL" id="SHE86864.1"/>
    </source>
</evidence>
<accession>A0A1M4X062</accession>
<dbReference type="GO" id="GO:0016757">
    <property type="term" value="F:glycosyltransferase activity"/>
    <property type="evidence" value="ECO:0007669"/>
    <property type="project" value="UniProtKB-ARBA"/>
</dbReference>